<sequence length="428" mass="44709">MTTAGLAADQLDTLVTVLDLVRFGDARTRPELARRLALGRTVVTQRLAQLVDCGLVVEGALGPSTGGRAPRELRFRAEAGALLVAEVGATSLAVGLGDLSGRLGDQRAQQWDVAAGPERTLARIETLFDELLAANPPRALWGIGVGVPGPVEFSSGRPVAPPIMPGWDGFDVRDRLAARYDASVWVDNEVNTMALGELRAGLGRGTSDLLYVKIGTGIGAGLVSGGRLHRGAQGCAGDIGHIAMTGTVPGATERVCRCGNVGCLEALAGGAALAAEALDAARSGRSPTLAARWRETGAVDAADVVRAAENGDQVAVEMLQRAGRLVGETLASLVNFFNPSLVLLGGRIGGSGDLLLAAVRQAVYRRSLPLATRDLRIVRSDLGDRAGLMGAGFMVLDELFSRERLGRWIQAGSPAGRPELTTDVRRSY</sequence>
<dbReference type="SUPFAM" id="SSF46785">
    <property type="entry name" value="Winged helix' DNA-binding domain"/>
    <property type="match status" value="1"/>
</dbReference>
<dbReference type="Proteomes" id="UP000515728">
    <property type="component" value="Chromosome"/>
</dbReference>
<protein>
    <submittedName>
        <fullName evidence="2">ROK family protein</fullName>
    </submittedName>
</protein>
<dbReference type="Gene3D" id="1.10.10.10">
    <property type="entry name" value="Winged helix-like DNA-binding domain superfamily/Winged helix DNA-binding domain"/>
    <property type="match status" value="1"/>
</dbReference>
<gene>
    <name evidence="2" type="ORF">H6H00_20165</name>
</gene>
<keyword evidence="3" id="KW-1185">Reference proteome</keyword>
<dbReference type="PANTHER" id="PTHR18964">
    <property type="entry name" value="ROK (REPRESSOR, ORF, KINASE) FAMILY"/>
    <property type="match status" value="1"/>
</dbReference>
<proteinExistence type="inferred from homology"/>
<evidence type="ECO:0000256" key="1">
    <source>
        <dbReference type="ARBA" id="ARBA00006479"/>
    </source>
</evidence>
<dbReference type="RefSeq" id="WP_185717298.1">
    <property type="nucleotide sequence ID" value="NZ_BAAAWI010000001.1"/>
</dbReference>
<reference evidence="2 3" key="1">
    <citation type="submission" date="2020-08" db="EMBL/GenBank/DDBJ databases">
        <authorList>
            <person name="Mo P."/>
        </authorList>
    </citation>
    <scope>NUCLEOTIDE SEQUENCE [LARGE SCALE GENOMIC DNA]</scope>
    <source>
        <strain evidence="2 3">CGMCC 4.1532</strain>
    </source>
</reference>
<name>A0A7G7MCM5_9PSEU</name>
<dbReference type="InterPro" id="IPR000600">
    <property type="entry name" value="ROK"/>
</dbReference>
<comment type="similarity">
    <text evidence="1">Belongs to the ROK (NagC/XylR) family.</text>
</comment>
<dbReference type="InterPro" id="IPR049874">
    <property type="entry name" value="ROK_cs"/>
</dbReference>
<evidence type="ECO:0000313" key="3">
    <source>
        <dbReference type="Proteomes" id="UP000515728"/>
    </source>
</evidence>
<dbReference type="InterPro" id="IPR043129">
    <property type="entry name" value="ATPase_NBD"/>
</dbReference>
<dbReference type="Pfam" id="PF00480">
    <property type="entry name" value="ROK"/>
    <property type="match status" value="1"/>
</dbReference>
<accession>A0A7G7MCM5</accession>
<dbReference type="Gene3D" id="3.30.420.40">
    <property type="match status" value="2"/>
</dbReference>
<dbReference type="KEGG" id="ppel:H6H00_20165"/>
<dbReference type="AlphaFoldDB" id="A0A7G7MCM5"/>
<dbReference type="PROSITE" id="PS01125">
    <property type="entry name" value="ROK"/>
    <property type="match status" value="1"/>
</dbReference>
<organism evidence="2 3">
    <name type="scientific">Pseudonocardia petroleophila</name>
    <dbReference type="NCBI Taxonomy" id="37331"/>
    <lineage>
        <taxon>Bacteria</taxon>
        <taxon>Bacillati</taxon>
        <taxon>Actinomycetota</taxon>
        <taxon>Actinomycetes</taxon>
        <taxon>Pseudonocardiales</taxon>
        <taxon>Pseudonocardiaceae</taxon>
        <taxon>Pseudonocardia</taxon>
    </lineage>
</organism>
<dbReference type="InterPro" id="IPR036388">
    <property type="entry name" value="WH-like_DNA-bd_sf"/>
</dbReference>
<dbReference type="EMBL" id="CP060131">
    <property type="protein sequence ID" value="QNG50536.1"/>
    <property type="molecule type" value="Genomic_DNA"/>
</dbReference>
<dbReference type="SUPFAM" id="SSF53067">
    <property type="entry name" value="Actin-like ATPase domain"/>
    <property type="match status" value="1"/>
</dbReference>
<dbReference type="InterPro" id="IPR036390">
    <property type="entry name" value="WH_DNA-bd_sf"/>
</dbReference>
<evidence type="ECO:0000313" key="2">
    <source>
        <dbReference type="EMBL" id="QNG50536.1"/>
    </source>
</evidence>
<dbReference type="PANTHER" id="PTHR18964:SF173">
    <property type="entry name" value="GLUCOKINASE"/>
    <property type="match status" value="1"/>
</dbReference>